<dbReference type="GO" id="GO:0015910">
    <property type="term" value="P:long-chain fatty acid import into peroxisome"/>
    <property type="evidence" value="ECO:0007669"/>
    <property type="project" value="TreeGrafter"/>
</dbReference>
<sequence>MVLEVNGTKFEYRRYSLSTAIHLKFDYKFLKRFLRLLGWMFPSLCSKQSILFLFLLCLGLLEQVVVFNIGYVPSKYYEVFGNKDYEGFVHETFLALLLIISESLIKSTITFVGSILYILLRGLLTKRIHQKYFKDYLYYKINVLSSTDNPDQRITQDVERLCFYFSEILSPLVISPFTIGYYIYQCIQKTGYLGPVGVLGFFLVGTVFNKLLMSPVVDYVFRREKMEGNFRFKHMQMRVNAESAAFYKAGAIERNKTDTHLDNLLTVQKKLVIRKYFLNMSINLSDYLGSILSYLLLALPIFKGSYDNLSASDLAALISQNSFVIIYLINCFTKLIDMSVQVSEMAGNAHRVGELMEALGTLRAEDDTVYNFLDPSNDGDAAISLSDISNVPSNRGEDEASVGSVQMSERALTIQDLTYGPPNSHVILCRNLSFQLESGVNTLIKGDSGCGKSSLLRVMSGLWPTVTGSVTKHIPMVHKKILFLPQKPYFTDGSLREQVMYPVQDILSGSVSAENQKIFQYLEYVGLKDIIDRVIDLDRDMDWNWYDELSPGEMQRLSFVRLFYHQPKFAVLDEATSQIGLVAEEKMYEMCGQLGITVLSVGHRHSLDKYHTIEIILDGQGGWKIQPITDNLISASTC</sequence>
<dbReference type="Pfam" id="PF06472">
    <property type="entry name" value="ABC_membrane_2"/>
    <property type="match status" value="1"/>
</dbReference>
<evidence type="ECO:0000256" key="4">
    <source>
        <dbReference type="ARBA" id="ARBA00022989"/>
    </source>
</evidence>
<dbReference type="Pfam" id="PF00005">
    <property type="entry name" value="ABC_tran"/>
    <property type="match status" value="1"/>
</dbReference>
<keyword evidence="10" id="KW-1185">Reference proteome</keyword>
<dbReference type="GO" id="GO:0016887">
    <property type="term" value="F:ATP hydrolysis activity"/>
    <property type="evidence" value="ECO:0007669"/>
    <property type="project" value="InterPro"/>
</dbReference>
<dbReference type="GO" id="GO:0042760">
    <property type="term" value="P:very long-chain fatty acid catabolic process"/>
    <property type="evidence" value="ECO:0007669"/>
    <property type="project" value="TreeGrafter"/>
</dbReference>
<evidence type="ECO:0000259" key="7">
    <source>
        <dbReference type="PROSITE" id="PS50893"/>
    </source>
</evidence>
<dbReference type="GO" id="GO:0007031">
    <property type="term" value="P:peroxisome organization"/>
    <property type="evidence" value="ECO:0007669"/>
    <property type="project" value="TreeGrafter"/>
</dbReference>
<dbReference type="CDD" id="cd03223">
    <property type="entry name" value="ABCD_peroxisomal_ALDP"/>
    <property type="match status" value="1"/>
</dbReference>
<evidence type="ECO:0000256" key="1">
    <source>
        <dbReference type="ARBA" id="ARBA00008575"/>
    </source>
</evidence>
<keyword evidence="3 6" id="KW-0812">Transmembrane</keyword>
<evidence type="ECO:0000313" key="10">
    <source>
        <dbReference type="Proteomes" id="UP000242188"/>
    </source>
</evidence>
<dbReference type="InterPro" id="IPR003439">
    <property type="entry name" value="ABC_transporter-like_ATP-bd"/>
</dbReference>
<feature type="domain" description="ABC transmembrane type-1" evidence="8">
    <location>
        <begin position="103"/>
        <end position="319"/>
    </location>
</feature>
<dbReference type="SUPFAM" id="SSF52540">
    <property type="entry name" value="P-loop containing nucleoside triphosphate hydrolases"/>
    <property type="match status" value="1"/>
</dbReference>
<dbReference type="PROSITE" id="PS50929">
    <property type="entry name" value="ABC_TM1F"/>
    <property type="match status" value="1"/>
</dbReference>
<feature type="transmembrane region" description="Helical" evidence="6">
    <location>
        <begin position="92"/>
        <end position="120"/>
    </location>
</feature>
<organism evidence="9 10">
    <name type="scientific">Mizuhopecten yessoensis</name>
    <name type="common">Japanese scallop</name>
    <name type="synonym">Patinopecten yessoensis</name>
    <dbReference type="NCBI Taxonomy" id="6573"/>
    <lineage>
        <taxon>Eukaryota</taxon>
        <taxon>Metazoa</taxon>
        <taxon>Spiralia</taxon>
        <taxon>Lophotrochozoa</taxon>
        <taxon>Mollusca</taxon>
        <taxon>Bivalvia</taxon>
        <taxon>Autobranchia</taxon>
        <taxon>Pteriomorphia</taxon>
        <taxon>Pectinida</taxon>
        <taxon>Pectinoidea</taxon>
        <taxon>Pectinidae</taxon>
        <taxon>Mizuhopecten</taxon>
    </lineage>
</organism>
<dbReference type="SUPFAM" id="SSF90123">
    <property type="entry name" value="ABC transporter transmembrane region"/>
    <property type="match status" value="1"/>
</dbReference>
<protein>
    <submittedName>
        <fullName evidence="9">ATP-binding cassette sub-family D member 4</fullName>
    </submittedName>
</protein>
<gene>
    <name evidence="9" type="ORF">KP79_PYT10687</name>
</gene>
<dbReference type="EMBL" id="NEDP02001218">
    <property type="protein sequence ID" value="OWF53759.1"/>
    <property type="molecule type" value="Genomic_DNA"/>
</dbReference>
<dbReference type="GO" id="GO:0140359">
    <property type="term" value="F:ABC-type transporter activity"/>
    <property type="evidence" value="ECO:0007669"/>
    <property type="project" value="InterPro"/>
</dbReference>
<dbReference type="PROSITE" id="PS00211">
    <property type="entry name" value="ABC_TRANSPORTER_1"/>
    <property type="match status" value="1"/>
</dbReference>
<feature type="transmembrane region" description="Helical" evidence="6">
    <location>
        <begin position="50"/>
        <end position="72"/>
    </location>
</feature>
<comment type="similarity">
    <text evidence="1">Belongs to the ABC transporter superfamily. ABCD family. Peroxisomal fatty acyl CoA transporter (TC 3.A.1.203) subfamily.</text>
</comment>
<dbReference type="PROSITE" id="PS50893">
    <property type="entry name" value="ABC_TRANSPORTER_2"/>
    <property type="match status" value="1"/>
</dbReference>
<reference evidence="9 10" key="1">
    <citation type="journal article" date="2017" name="Nat. Ecol. Evol.">
        <title>Scallop genome provides insights into evolution of bilaterian karyotype and development.</title>
        <authorList>
            <person name="Wang S."/>
            <person name="Zhang J."/>
            <person name="Jiao W."/>
            <person name="Li J."/>
            <person name="Xun X."/>
            <person name="Sun Y."/>
            <person name="Guo X."/>
            <person name="Huan P."/>
            <person name="Dong B."/>
            <person name="Zhang L."/>
            <person name="Hu X."/>
            <person name="Sun X."/>
            <person name="Wang J."/>
            <person name="Zhao C."/>
            <person name="Wang Y."/>
            <person name="Wang D."/>
            <person name="Huang X."/>
            <person name="Wang R."/>
            <person name="Lv J."/>
            <person name="Li Y."/>
            <person name="Zhang Z."/>
            <person name="Liu B."/>
            <person name="Lu W."/>
            <person name="Hui Y."/>
            <person name="Liang J."/>
            <person name="Zhou Z."/>
            <person name="Hou R."/>
            <person name="Li X."/>
            <person name="Liu Y."/>
            <person name="Li H."/>
            <person name="Ning X."/>
            <person name="Lin Y."/>
            <person name="Zhao L."/>
            <person name="Xing Q."/>
            <person name="Dou J."/>
            <person name="Li Y."/>
            <person name="Mao J."/>
            <person name="Guo H."/>
            <person name="Dou H."/>
            <person name="Li T."/>
            <person name="Mu C."/>
            <person name="Jiang W."/>
            <person name="Fu Q."/>
            <person name="Fu X."/>
            <person name="Miao Y."/>
            <person name="Liu J."/>
            <person name="Yu Q."/>
            <person name="Li R."/>
            <person name="Liao H."/>
            <person name="Li X."/>
            <person name="Kong Y."/>
            <person name="Jiang Z."/>
            <person name="Chourrout D."/>
            <person name="Li R."/>
            <person name="Bao Z."/>
        </authorList>
    </citation>
    <scope>NUCLEOTIDE SEQUENCE [LARGE SCALE GENOMIC DNA]</scope>
    <source>
        <strain evidence="9 10">PY_sf001</strain>
    </source>
</reference>
<evidence type="ECO:0000256" key="6">
    <source>
        <dbReference type="SAM" id="Phobius"/>
    </source>
</evidence>
<dbReference type="PANTHER" id="PTHR11384:SF59">
    <property type="entry name" value="LYSOSOMAL COBALAMIN TRANSPORTER ABCD4"/>
    <property type="match status" value="1"/>
</dbReference>
<dbReference type="InterPro" id="IPR036640">
    <property type="entry name" value="ABC1_TM_sf"/>
</dbReference>
<dbReference type="STRING" id="6573.A0A210QYD9"/>
<keyword evidence="9" id="KW-0067">ATP-binding</keyword>
<feature type="domain" description="ABC transporter" evidence="7">
    <location>
        <begin position="412"/>
        <end position="638"/>
    </location>
</feature>
<dbReference type="Proteomes" id="UP000242188">
    <property type="component" value="Unassembled WGS sequence"/>
</dbReference>
<evidence type="ECO:0000256" key="3">
    <source>
        <dbReference type="ARBA" id="ARBA00022692"/>
    </source>
</evidence>
<feature type="transmembrane region" description="Helical" evidence="6">
    <location>
        <begin position="314"/>
        <end position="333"/>
    </location>
</feature>
<dbReference type="GO" id="GO:0005778">
    <property type="term" value="C:peroxisomal membrane"/>
    <property type="evidence" value="ECO:0007669"/>
    <property type="project" value="TreeGrafter"/>
</dbReference>
<evidence type="ECO:0000259" key="8">
    <source>
        <dbReference type="PROSITE" id="PS50929"/>
    </source>
</evidence>
<keyword evidence="5 6" id="KW-0472">Membrane</keyword>
<dbReference type="InterPro" id="IPR050835">
    <property type="entry name" value="ABC_transporter_sub-D"/>
</dbReference>
<feature type="transmembrane region" description="Helical" evidence="6">
    <location>
        <begin position="284"/>
        <end position="302"/>
    </location>
</feature>
<proteinExistence type="inferred from homology"/>
<keyword evidence="2" id="KW-0813">Transport</keyword>
<keyword evidence="4 6" id="KW-1133">Transmembrane helix</keyword>
<keyword evidence="9" id="KW-0547">Nucleotide-binding</keyword>
<accession>A0A210QYD9</accession>
<name>A0A210QYD9_MIZYE</name>
<dbReference type="PANTHER" id="PTHR11384">
    <property type="entry name" value="ATP-BINDING CASSETTE, SUB-FAMILY D MEMBER"/>
    <property type="match status" value="1"/>
</dbReference>
<dbReference type="Gene3D" id="3.40.50.300">
    <property type="entry name" value="P-loop containing nucleotide triphosphate hydrolases"/>
    <property type="match status" value="1"/>
</dbReference>
<dbReference type="GO" id="GO:0005524">
    <property type="term" value="F:ATP binding"/>
    <property type="evidence" value="ECO:0007669"/>
    <property type="project" value="UniProtKB-KW"/>
</dbReference>
<feature type="transmembrane region" description="Helical" evidence="6">
    <location>
        <begin position="196"/>
        <end position="221"/>
    </location>
</feature>
<evidence type="ECO:0000256" key="5">
    <source>
        <dbReference type="ARBA" id="ARBA00023136"/>
    </source>
</evidence>
<evidence type="ECO:0000256" key="2">
    <source>
        <dbReference type="ARBA" id="ARBA00022448"/>
    </source>
</evidence>
<evidence type="ECO:0000313" key="9">
    <source>
        <dbReference type="EMBL" id="OWF53759.1"/>
    </source>
</evidence>
<dbReference type="InterPro" id="IPR011527">
    <property type="entry name" value="ABC1_TM_dom"/>
</dbReference>
<dbReference type="AlphaFoldDB" id="A0A210QYD9"/>
<dbReference type="GO" id="GO:0005324">
    <property type="term" value="F:long-chain fatty acid transmembrane transporter activity"/>
    <property type="evidence" value="ECO:0007669"/>
    <property type="project" value="TreeGrafter"/>
</dbReference>
<dbReference type="InterPro" id="IPR017871">
    <property type="entry name" value="ABC_transporter-like_CS"/>
</dbReference>
<dbReference type="GO" id="GO:0006635">
    <property type="term" value="P:fatty acid beta-oxidation"/>
    <property type="evidence" value="ECO:0007669"/>
    <property type="project" value="TreeGrafter"/>
</dbReference>
<dbReference type="Gene3D" id="1.20.1560.10">
    <property type="entry name" value="ABC transporter type 1, transmembrane domain"/>
    <property type="match status" value="1"/>
</dbReference>
<comment type="caution">
    <text evidence="9">The sequence shown here is derived from an EMBL/GenBank/DDBJ whole genome shotgun (WGS) entry which is preliminary data.</text>
</comment>
<dbReference type="InterPro" id="IPR027417">
    <property type="entry name" value="P-loop_NTPase"/>
</dbReference>
<dbReference type="OrthoDB" id="422637at2759"/>
<feature type="transmembrane region" description="Helical" evidence="6">
    <location>
        <begin position="161"/>
        <end position="184"/>
    </location>
</feature>